<sequence length="37" mass="4600">MMDSKHSKWVVFSEKMLNDEAQPQDYSERFERFYDQP</sequence>
<accession>U7QLD6</accession>
<reference evidence="1 2" key="1">
    <citation type="journal article" date="2013" name="Front. Microbiol.">
        <title>Comparative genomic analyses of the cyanobacterium, Lyngbya aestuarii BL J, a powerful hydrogen producer.</title>
        <authorList>
            <person name="Kothari A."/>
            <person name="Vaughn M."/>
            <person name="Garcia-Pichel F."/>
        </authorList>
    </citation>
    <scope>NUCLEOTIDE SEQUENCE [LARGE SCALE GENOMIC DNA]</scope>
    <source>
        <strain evidence="1 2">BL J</strain>
    </source>
</reference>
<dbReference type="Proteomes" id="UP000017127">
    <property type="component" value="Unassembled WGS sequence"/>
</dbReference>
<dbReference type="AlphaFoldDB" id="U7QLD6"/>
<keyword evidence="2" id="KW-1185">Reference proteome</keyword>
<dbReference type="EMBL" id="AUZM01000016">
    <property type="protein sequence ID" value="ERT07895.1"/>
    <property type="molecule type" value="Genomic_DNA"/>
</dbReference>
<comment type="caution">
    <text evidence="1">The sequence shown here is derived from an EMBL/GenBank/DDBJ whole genome shotgun (WGS) entry which is preliminary data.</text>
</comment>
<evidence type="ECO:0000313" key="1">
    <source>
        <dbReference type="EMBL" id="ERT07895.1"/>
    </source>
</evidence>
<protein>
    <submittedName>
        <fullName evidence="1">Uncharacterized protein</fullName>
    </submittedName>
</protein>
<organism evidence="1 2">
    <name type="scientific">Lyngbya aestuarii BL J</name>
    <dbReference type="NCBI Taxonomy" id="1348334"/>
    <lineage>
        <taxon>Bacteria</taxon>
        <taxon>Bacillati</taxon>
        <taxon>Cyanobacteriota</taxon>
        <taxon>Cyanophyceae</taxon>
        <taxon>Oscillatoriophycideae</taxon>
        <taxon>Oscillatoriales</taxon>
        <taxon>Microcoleaceae</taxon>
        <taxon>Lyngbya</taxon>
    </lineage>
</organism>
<name>U7QLD6_9CYAN</name>
<gene>
    <name evidence="1" type="ORF">M595_2149</name>
</gene>
<proteinExistence type="predicted"/>
<evidence type="ECO:0000313" key="2">
    <source>
        <dbReference type="Proteomes" id="UP000017127"/>
    </source>
</evidence>